<gene>
    <name evidence="1" type="ORF">BJ875DRAFT_511371</name>
</gene>
<evidence type="ECO:0008006" key="3">
    <source>
        <dbReference type="Google" id="ProtNLM"/>
    </source>
</evidence>
<sequence length="261" mass="30448">MLSQPVRDIIRRGHSEIIEEYVRIAFQKLSPNEKQMFSCLRENSSTPFKHLTDIMGENSFGLPDGSKSHLNNPLMYGHFLLHSHFNHSDIFAGEEITFCYYTDFECRTRHERHQALLFVCHCRTCLPETTFQQLSDMRRRLIRGLQYLMLGKDLDGQRQKAAENFNIPISARFIYSLLGIYLLEEEGLLDDFMIGRLSPGITQAASLFQTENNTRIAMLALAQDTWLKKLCVAFRLYERKDAVDEGLAIHLRTLYQQKDYR</sequence>
<dbReference type="AlphaFoldDB" id="A0A9P7YID0"/>
<dbReference type="Proteomes" id="UP000824998">
    <property type="component" value="Unassembled WGS sequence"/>
</dbReference>
<dbReference type="SUPFAM" id="SSF82199">
    <property type="entry name" value="SET domain"/>
    <property type="match status" value="1"/>
</dbReference>
<dbReference type="EMBL" id="MU251488">
    <property type="protein sequence ID" value="KAG9233747.1"/>
    <property type="molecule type" value="Genomic_DNA"/>
</dbReference>
<name>A0A9P7YID0_9HELO</name>
<accession>A0A9P7YID0</accession>
<evidence type="ECO:0000313" key="1">
    <source>
        <dbReference type="EMBL" id="KAG9233747.1"/>
    </source>
</evidence>
<dbReference type="InterPro" id="IPR046341">
    <property type="entry name" value="SET_dom_sf"/>
</dbReference>
<organism evidence="1 2">
    <name type="scientific">Amylocarpus encephaloides</name>
    <dbReference type="NCBI Taxonomy" id="45428"/>
    <lineage>
        <taxon>Eukaryota</taxon>
        <taxon>Fungi</taxon>
        <taxon>Dikarya</taxon>
        <taxon>Ascomycota</taxon>
        <taxon>Pezizomycotina</taxon>
        <taxon>Leotiomycetes</taxon>
        <taxon>Helotiales</taxon>
        <taxon>Helotiales incertae sedis</taxon>
        <taxon>Amylocarpus</taxon>
    </lineage>
</organism>
<evidence type="ECO:0000313" key="2">
    <source>
        <dbReference type="Proteomes" id="UP000824998"/>
    </source>
</evidence>
<reference evidence="1" key="1">
    <citation type="journal article" date="2021" name="IMA Fungus">
        <title>Genomic characterization of three marine fungi, including Emericellopsis atlantica sp. nov. with signatures of a generalist lifestyle and marine biomass degradation.</title>
        <authorList>
            <person name="Hagestad O.C."/>
            <person name="Hou L."/>
            <person name="Andersen J.H."/>
            <person name="Hansen E.H."/>
            <person name="Altermark B."/>
            <person name="Li C."/>
            <person name="Kuhnert E."/>
            <person name="Cox R.J."/>
            <person name="Crous P.W."/>
            <person name="Spatafora J.W."/>
            <person name="Lail K."/>
            <person name="Amirebrahimi M."/>
            <person name="Lipzen A."/>
            <person name="Pangilinan J."/>
            <person name="Andreopoulos W."/>
            <person name="Hayes R.D."/>
            <person name="Ng V."/>
            <person name="Grigoriev I.V."/>
            <person name="Jackson S.A."/>
            <person name="Sutton T.D.S."/>
            <person name="Dobson A.D.W."/>
            <person name="Rama T."/>
        </authorList>
    </citation>
    <scope>NUCLEOTIDE SEQUENCE</scope>
    <source>
        <strain evidence="1">TRa018bII</strain>
    </source>
</reference>
<dbReference type="OrthoDB" id="265717at2759"/>
<comment type="caution">
    <text evidence="1">The sequence shown here is derived from an EMBL/GenBank/DDBJ whole genome shotgun (WGS) entry which is preliminary data.</text>
</comment>
<protein>
    <recommendedName>
        <fullName evidence="3">SET domain-containing protein</fullName>
    </recommendedName>
</protein>
<proteinExistence type="predicted"/>
<keyword evidence="2" id="KW-1185">Reference proteome</keyword>